<proteinExistence type="predicted"/>
<accession>A0A067E7C9</accession>
<organism evidence="1 2">
    <name type="scientific">Citrus sinensis</name>
    <name type="common">Sweet orange</name>
    <name type="synonym">Citrus aurantium var. sinensis</name>
    <dbReference type="NCBI Taxonomy" id="2711"/>
    <lineage>
        <taxon>Eukaryota</taxon>
        <taxon>Viridiplantae</taxon>
        <taxon>Streptophyta</taxon>
        <taxon>Embryophyta</taxon>
        <taxon>Tracheophyta</taxon>
        <taxon>Spermatophyta</taxon>
        <taxon>Magnoliopsida</taxon>
        <taxon>eudicotyledons</taxon>
        <taxon>Gunneridae</taxon>
        <taxon>Pentapetalae</taxon>
        <taxon>rosids</taxon>
        <taxon>malvids</taxon>
        <taxon>Sapindales</taxon>
        <taxon>Rutaceae</taxon>
        <taxon>Aurantioideae</taxon>
        <taxon>Citrus</taxon>
    </lineage>
</organism>
<reference evidence="1 2" key="1">
    <citation type="submission" date="2014-04" db="EMBL/GenBank/DDBJ databases">
        <authorList>
            <consortium name="International Citrus Genome Consortium"/>
            <person name="Gmitter F."/>
            <person name="Chen C."/>
            <person name="Farmerie W."/>
            <person name="Harkins T."/>
            <person name="Desany B."/>
            <person name="Mohiuddin M."/>
            <person name="Kodira C."/>
            <person name="Borodovsky M."/>
            <person name="Lomsadze A."/>
            <person name="Burns P."/>
            <person name="Jenkins J."/>
            <person name="Prochnik S."/>
            <person name="Shu S."/>
            <person name="Chapman J."/>
            <person name="Pitluck S."/>
            <person name="Schmutz J."/>
            <person name="Rokhsar D."/>
        </authorList>
    </citation>
    <scope>NUCLEOTIDE SEQUENCE</scope>
</reference>
<dbReference type="AlphaFoldDB" id="A0A067E7C9"/>
<keyword evidence="2" id="KW-1185">Reference proteome</keyword>
<feature type="non-terminal residue" evidence="1">
    <location>
        <position position="1"/>
    </location>
</feature>
<protein>
    <submittedName>
        <fullName evidence="1">Uncharacterized protein</fullName>
    </submittedName>
</protein>
<name>A0A067E7C9_CITSI</name>
<sequence length="16" mass="1743">LSLGESLEGIRGSFDY</sequence>
<dbReference type="EMBL" id="KK785198">
    <property type="protein sequence ID" value="KDO46812.1"/>
    <property type="molecule type" value="Genomic_DNA"/>
</dbReference>
<gene>
    <name evidence="1" type="ORF">CISIN_1g0331352mg</name>
</gene>
<dbReference type="Proteomes" id="UP000027120">
    <property type="component" value="Unassembled WGS sequence"/>
</dbReference>
<evidence type="ECO:0000313" key="1">
    <source>
        <dbReference type="EMBL" id="KDO46811.1"/>
    </source>
</evidence>
<evidence type="ECO:0000313" key="2">
    <source>
        <dbReference type="Proteomes" id="UP000027120"/>
    </source>
</evidence>
<dbReference type="EMBL" id="KK785198">
    <property type="protein sequence ID" value="KDO46811.1"/>
    <property type="molecule type" value="Genomic_DNA"/>
</dbReference>